<protein>
    <recommendedName>
        <fullName evidence="4">DUF304 domain-containing protein</fullName>
    </recommendedName>
</protein>
<feature type="transmembrane region" description="Helical" evidence="1">
    <location>
        <begin position="35"/>
        <end position="53"/>
    </location>
</feature>
<accession>A0ABW2H163</accession>
<reference evidence="3" key="1">
    <citation type="journal article" date="2019" name="Int. J. Syst. Evol. Microbiol.">
        <title>The Global Catalogue of Microorganisms (GCM) 10K type strain sequencing project: providing services to taxonomists for standard genome sequencing and annotation.</title>
        <authorList>
            <consortium name="The Broad Institute Genomics Platform"/>
            <consortium name="The Broad Institute Genome Sequencing Center for Infectious Disease"/>
            <person name="Wu L."/>
            <person name="Ma J."/>
        </authorList>
    </citation>
    <scope>NUCLEOTIDE SEQUENCE [LARGE SCALE GENOMIC DNA]</scope>
    <source>
        <strain evidence="3">CGMCC 1.9106</strain>
    </source>
</reference>
<comment type="caution">
    <text evidence="2">The sequence shown here is derived from an EMBL/GenBank/DDBJ whole genome shotgun (WGS) entry which is preliminary data.</text>
</comment>
<dbReference type="Proteomes" id="UP001596392">
    <property type="component" value="Unassembled WGS sequence"/>
</dbReference>
<proteinExistence type="predicted"/>
<gene>
    <name evidence="2" type="ORF">ACFQO7_16225</name>
</gene>
<dbReference type="RefSeq" id="WP_376807097.1">
    <property type="nucleotide sequence ID" value="NZ_JBHTAC010000014.1"/>
</dbReference>
<sequence>MQIHSEDLVQVTWMWDRPGFRRVAWTERGSQNRTMVLVALISLTVAAWAFDLWGKLGGPFPYAAVWLSLLGVALVGQVCLTAWLWLRRTPDFWYAPMTVRIDADGVRLILASGEFFYRWALMSPVVRTAHDWHFHVRSVGGVTVPRGLISSADDAAIAVVVDRYAHLVGRPADMPPPAAV</sequence>
<evidence type="ECO:0008006" key="4">
    <source>
        <dbReference type="Google" id="ProtNLM"/>
    </source>
</evidence>
<evidence type="ECO:0000256" key="1">
    <source>
        <dbReference type="SAM" id="Phobius"/>
    </source>
</evidence>
<organism evidence="2 3">
    <name type="scientific">Catellatospora aurea</name>
    <dbReference type="NCBI Taxonomy" id="1337874"/>
    <lineage>
        <taxon>Bacteria</taxon>
        <taxon>Bacillati</taxon>
        <taxon>Actinomycetota</taxon>
        <taxon>Actinomycetes</taxon>
        <taxon>Micromonosporales</taxon>
        <taxon>Micromonosporaceae</taxon>
        <taxon>Catellatospora</taxon>
    </lineage>
</organism>
<keyword evidence="1" id="KW-0812">Transmembrane</keyword>
<keyword evidence="1" id="KW-1133">Transmembrane helix</keyword>
<evidence type="ECO:0000313" key="2">
    <source>
        <dbReference type="EMBL" id="MFC7244018.1"/>
    </source>
</evidence>
<dbReference type="EMBL" id="JBHTAC010000014">
    <property type="protein sequence ID" value="MFC7244018.1"/>
    <property type="molecule type" value="Genomic_DNA"/>
</dbReference>
<keyword evidence="3" id="KW-1185">Reference proteome</keyword>
<name>A0ABW2H163_9ACTN</name>
<evidence type="ECO:0000313" key="3">
    <source>
        <dbReference type="Proteomes" id="UP001596392"/>
    </source>
</evidence>
<keyword evidence="1" id="KW-0472">Membrane</keyword>
<feature type="transmembrane region" description="Helical" evidence="1">
    <location>
        <begin position="65"/>
        <end position="86"/>
    </location>
</feature>